<evidence type="ECO:0000256" key="3">
    <source>
        <dbReference type="ARBA" id="ARBA00022777"/>
    </source>
</evidence>
<sequence>MSSCESNRVEAGPSGKPTEEQQREVGGSDTVTEPSPPARHDLAGPLTMGERVGRYVVVDWLGEGGMGVVYAAHDPELDRTIALKILRAGASDTEVDHGERLLREARAMARVGHPNVVTVFDAGFHGDRIFIAMERVSGTTLREWLQAKKRPWREVVQVFVEAGRGIAAAHAAGLVHRDFKPENVLIGRDGRVRVSDFGLARADAGAPTVRDSHAPSEDGANARRVAHDPSLAFGTPAYMSPEQLRFEHAGAASDQFSFAVALYEGLYGERPFAGMTLPERGRNIMEGRISEVPKGSDVPSWLRKAVVRALAGHPSVRHPSMNALLEAIGRNPRRAWRRRGVWIAWAALTVLVFFGARNLWRPSEPKCSGLDRKLSGVWDDARKRAVHDAFRATGLPYAEHTFKTVSGALDTYARDWVRGRVDACEATWVRGEQSSERLDARMECLDERLNELNALAGVYTRADAATMQNAVGAAQSLVQPARCADARALPSNAGAPSNPAMAARVFALRTALAEAKALRDAGHFKEAMASMQPAVSEALAIGEASLETRALRLHGDLLIQTGSPPKEAEAELYRAAWAADRAHDDAARAEAWIDLLYVVGHLQLRANDLHLINGEAISAIARAGSNQELEIARRRRLASAYREQGRFAEARAELEPALAMARAHFGPESRELAACLLDAGWLLHVLGENAAAREHVEGGRAIYERLLGSDHPNIAVALNRLGAILSAERKYAEAEMHFRRALAIAESVHGGVHSVVAVYLDNLADALTARQKYGEAIVLHTRALGISERLYGPEHSELVSSLLGLGITYFESGDTASARLHLERALRLCTDGIDPQFRADVQFHLAKALEPRQVARARSLALAARDTYRDGQAESAAALPRLEAWLAAHPAGR</sequence>
<proteinExistence type="predicted"/>
<dbReference type="Pfam" id="PF13374">
    <property type="entry name" value="TPR_10"/>
    <property type="match status" value="1"/>
</dbReference>
<name>A0ABZ2LW25_9BACT</name>
<reference evidence="9 10" key="1">
    <citation type="submission" date="2021-12" db="EMBL/GenBank/DDBJ databases">
        <title>Discovery of the Pendulisporaceae a myxobacterial family with distinct sporulation behavior and unique specialized metabolism.</title>
        <authorList>
            <person name="Garcia R."/>
            <person name="Popoff A."/>
            <person name="Bader C.D."/>
            <person name="Loehr J."/>
            <person name="Walesch S."/>
            <person name="Walt C."/>
            <person name="Boldt J."/>
            <person name="Bunk B."/>
            <person name="Haeckl F.J.F.P.J."/>
            <person name="Gunesch A.P."/>
            <person name="Birkelbach J."/>
            <person name="Nuebel U."/>
            <person name="Pietschmann T."/>
            <person name="Bach T."/>
            <person name="Mueller R."/>
        </authorList>
    </citation>
    <scope>NUCLEOTIDE SEQUENCE [LARGE SCALE GENOMIC DNA]</scope>
    <source>
        <strain evidence="9 10">MSr11954</strain>
    </source>
</reference>
<dbReference type="Proteomes" id="UP001370348">
    <property type="component" value="Chromosome"/>
</dbReference>
<feature type="binding site" evidence="6">
    <location>
        <position position="84"/>
    </location>
    <ligand>
        <name>ATP</name>
        <dbReference type="ChEBI" id="CHEBI:30616"/>
    </ligand>
</feature>
<evidence type="ECO:0000256" key="5">
    <source>
        <dbReference type="PROSITE-ProRule" id="PRU00339"/>
    </source>
</evidence>
<keyword evidence="3 9" id="KW-0418">Kinase</keyword>
<keyword evidence="1" id="KW-0808">Transferase</keyword>
<evidence type="ECO:0000256" key="1">
    <source>
        <dbReference type="ARBA" id="ARBA00022679"/>
    </source>
</evidence>
<keyword evidence="2 6" id="KW-0547">Nucleotide-binding</keyword>
<accession>A0ABZ2LW25</accession>
<evidence type="ECO:0000256" key="4">
    <source>
        <dbReference type="ARBA" id="ARBA00022840"/>
    </source>
</evidence>
<dbReference type="InterPro" id="IPR019734">
    <property type="entry name" value="TPR_rpt"/>
</dbReference>
<feature type="region of interest" description="Disordered" evidence="7">
    <location>
        <begin position="1"/>
        <end position="45"/>
    </location>
</feature>
<dbReference type="CDD" id="cd14014">
    <property type="entry name" value="STKc_PknB_like"/>
    <property type="match status" value="1"/>
</dbReference>
<dbReference type="PANTHER" id="PTHR43289">
    <property type="entry name" value="MITOGEN-ACTIVATED PROTEIN KINASE KINASE KINASE 20-RELATED"/>
    <property type="match status" value="1"/>
</dbReference>
<dbReference type="SUPFAM" id="SSF48452">
    <property type="entry name" value="TPR-like"/>
    <property type="match status" value="2"/>
</dbReference>
<dbReference type="InterPro" id="IPR017441">
    <property type="entry name" value="Protein_kinase_ATP_BS"/>
</dbReference>
<keyword evidence="5" id="KW-0802">TPR repeat</keyword>
<evidence type="ECO:0000256" key="6">
    <source>
        <dbReference type="PROSITE-ProRule" id="PRU10141"/>
    </source>
</evidence>
<dbReference type="Pfam" id="PF00069">
    <property type="entry name" value="Pkinase"/>
    <property type="match status" value="1"/>
</dbReference>
<dbReference type="RefSeq" id="WP_394824768.1">
    <property type="nucleotide sequence ID" value="NZ_CP089984.1"/>
</dbReference>
<gene>
    <name evidence="9" type="ORF">LZC94_45910</name>
</gene>
<evidence type="ECO:0000313" key="10">
    <source>
        <dbReference type="Proteomes" id="UP001370348"/>
    </source>
</evidence>
<dbReference type="SUPFAM" id="SSF56112">
    <property type="entry name" value="Protein kinase-like (PK-like)"/>
    <property type="match status" value="1"/>
</dbReference>
<organism evidence="9 10">
    <name type="scientific">Pendulispora albinea</name>
    <dbReference type="NCBI Taxonomy" id="2741071"/>
    <lineage>
        <taxon>Bacteria</taxon>
        <taxon>Pseudomonadati</taxon>
        <taxon>Myxococcota</taxon>
        <taxon>Myxococcia</taxon>
        <taxon>Myxococcales</taxon>
        <taxon>Sorangiineae</taxon>
        <taxon>Pendulisporaceae</taxon>
        <taxon>Pendulispora</taxon>
    </lineage>
</organism>
<dbReference type="PROSITE" id="PS50005">
    <property type="entry name" value="TPR"/>
    <property type="match status" value="1"/>
</dbReference>
<protein>
    <submittedName>
        <fullName evidence="9">Serine/threonine-protein kinase</fullName>
    </submittedName>
</protein>
<dbReference type="InterPro" id="IPR011990">
    <property type="entry name" value="TPR-like_helical_dom_sf"/>
</dbReference>
<dbReference type="SMART" id="SM00028">
    <property type="entry name" value="TPR"/>
    <property type="match status" value="4"/>
</dbReference>
<evidence type="ECO:0000256" key="2">
    <source>
        <dbReference type="ARBA" id="ARBA00022741"/>
    </source>
</evidence>
<dbReference type="Gene3D" id="3.30.200.20">
    <property type="entry name" value="Phosphorylase Kinase, domain 1"/>
    <property type="match status" value="1"/>
</dbReference>
<feature type="repeat" description="TPR" evidence="5">
    <location>
        <begin position="715"/>
        <end position="748"/>
    </location>
</feature>
<keyword evidence="10" id="KW-1185">Reference proteome</keyword>
<dbReference type="Pfam" id="PF13424">
    <property type="entry name" value="TPR_12"/>
    <property type="match status" value="2"/>
</dbReference>
<dbReference type="PROSITE" id="PS50011">
    <property type="entry name" value="PROTEIN_KINASE_DOM"/>
    <property type="match status" value="1"/>
</dbReference>
<keyword evidence="4 6" id="KW-0067">ATP-binding</keyword>
<dbReference type="Gene3D" id="1.10.510.10">
    <property type="entry name" value="Transferase(Phosphotransferase) domain 1"/>
    <property type="match status" value="1"/>
</dbReference>
<evidence type="ECO:0000256" key="7">
    <source>
        <dbReference type="SAM" id="MobiDB-lite"/>
    </source>
</evidence>
<dbReference type="PROSITE" id="PS00107">
    <property type="entry name" value="PROTEIN_KINASE_ATP"/>
    <property type="match status" value="1"/>
</dbReference>
<evidence type="ECO:0000313" key="9">
    <source>
        <dbReference type="EMBL" id="WXB15143.1"/>
    </source>
</evidence>
<dbReference type="Gene3D" id="1.25.40.10">
    <property type="entry name" value="Tetratricopeptide repeat domain"/>
    <property type="match status" value="2"/>
</dbReference>
<dbReference type="InterPro" id="IPR000719">
    <property type="entry name" value="Prot_kinase_dom"/>
</dbReference>
<evidence type="ECO:0000259" key="8">
    <source>
        <dbReference type="PROSITE" id="PS50011"/>
    </source>
</evidence>
<dbReference type="InterPro" id="IPR011009">
    <property type="entry name" value="Kinase-like_dom_sf"/>
</dbReference>
<dbReference type="InterPro" id="IPR008271">
    <property type="entry name" value="Ser/Thr_kinase_AS"/>
</dbReference>
<dbReference type="PANTHER" id="PTHR43289:SF34">
    <property type="entry name" value="SERINE_THREONINE-PROTEIN KINASE YBDM-RELATED"/>
    <property type="match status" value="1"/>
</dbReference>
<feature type="domain" description="Protein kinase" evidence="8">
    <location>
        <begin position="55"/>
        <end position="334"/>
    </location>
</feature>
<dbReference type="PROSITE" id="PS00108">
    <property type="entry name" value="PROTEIN_KINASE_ST"/>
    <property type="match status" value="1"/>
</dbReference>
<dbReference type="EMBL" id="CP089984">
    <property type="protein sequence ID" value="WXB15143.1"/>
    <property type="molecule type" value="Genomic_DNA"/>
</dbReference>
<dbReference type="GO" id="GO:0016301">
    <property type="term" value="F:kinase activity"/>
    <property type="evidence" value="ECO:0007669"/>
    <property type="project" value="UniProtKB-KW"/>
</dbReference>